<feature type="domain" description="Carbohydrate kinase FGGY N-terminal" evidence="4">
    <location>
        <begin position="10"/>
        <end position="251"/>
    </location>
</feature>
<sequence length="493" mass="50718">MTRSGHGDVVLGVDVGAAVITVAVTGDDLSPREIVEWPLPRTTPHAVDPVQDPWLVLDTVSSAIREAAGICEVFGNAVRGLSLTSGLPTLLALDAGGRPLTPVLNATDGRSVGTTRRIVAEQGSELHRLTGVPLTPASPVAKLAWFAGHDPDLFGKAARWTGLKGFLLFQLTGQFVTDVSTSSAAGWVDSATLDWAQPALDVAGVHREQLPALMDPTCSLRLTAAGGELLGLPAGTPVVIGASGAATAQFGVGAMSRGCAALSMGAAADLCVLEDRPVAPSSELVSCHAFADGLWISRGTFSNGDAVARWAAESFGGVDIDVLLAEAELVPIGAEGLIGIPQPAADASAWGNPDFHAALVGLRVEHGRAAMTRAMAEGVARELATVRDALGTEPITLVRASGSALRSPLWGSLLAAALDVPLEVVGTGEAPALGAALMAWRGLGLLGCLCERPEIRLPGRRVLPDPLATAHFAATRRLGEQLTQLLTQLRSAS</sequence>
<evidence type="ECO:0000256" key="1">
    <source>
        <dbReference type="ARBA" id="ARBA00009156"/>
    </source>
</evidence>
<keyword evidence="7" id="KW-1185">Reference proteome</keyword>
<dbReference type="SUPFAM" id="SSF53067">
    <property type="entry name" value="Actin-like ATPase domain"/>
    <property type="match status" value="2"/>
</dbReference>
<dbReference type="PIRSF" id="PIRSF000538">
    <property type="entry name" value="GlpK"/>
    <property type="match status" value="1"/>
</dbReference>
<keyword evidence="3 6" id="KW-0418">Kinase</keyword>
<dbReference type="Pfam" id="PF00370">
    <property type="entry name" value="FGGY_N"/>
    <property type="match status" value="1"/>
</dbReference>
<dbReference type="InterPro" id="IPR043129">
    <property type="entry name" value="ATPase_NBD"/>
</dbReference>
<keyword evidence="2" id="KW-0808">Transferase</keyword>
<evidence type="ECO:0000313" key="7">
    <source>
        <dbReference type="Proteomes" id="UP001440984"/>
    </source>
</evidence>
<comment type="similarity">
    <text evidence="1">Belongs to the FGGY kinase family.</text>
</comment>
<dbReference type="InterPro" id="IPR050406">
    <property type="entry name" value="FGGY_Carb_Kinase"/>
</dbReference>
<name>A0ABV0L6W1_9PSEU</name>
<evidence type="ECO:0000313" key="6">
    <source>
        <dbReference type="EMBL" id="MEQ0558050.1"/>
    </source>
</evidence>
<evidence type="ECO:0000259" key="4">
    <source>
        <dbReference type="Pfam" id="PF00370"/>
    </source>
</evidence>
<reference evidence="6 7" key="1">
    <citation type="submission" date="2024-05" db="EMBL/GenBank/DDBJ databases">
        <authorList>
            <person name="Zhao H."/>
            <person name="Xu Y."/>
            <person name="Lin S."/>
            <person name="Spain J.C."/>
            <person name="Zhou N.-Y."/>
        </authorList>
    </citation>
    <scope>NUCLEOTIDE SEQUENCE [LARGE SCALE GENOMIC DNA]</scope>
    <source>
        <strain evidence="6 7">NEAU-NG30</strain>
    </source>
</reference>
<organism evidence="6 7">
    <name type="scientific">Amycolatopsis melonis</name>
    <dbReference type="NCBI Taxonomy" id="3156488"/>
    <lineage>
        <taxon>Bacteria</taxon>
        <taxon>Bacillati</taxon>
        <taxon>Actinomycetota</taxon>
        <taxon>Actinomycetes</taxon>
        <taxon>Pseudonocardiales</taxon>
        <taxon>Pseudonocardiaceae</taxon>
        <taxon>Amycolatopsis</taxon>
    </lineage>
</organism>
<dbReference type="Gene3D" id="3.30.420.40">
    <property type="match status" value="2"/>
</dbReference>
<feature type="domain" description="Carbohydrate kinase FGGY C-terminal" evidence="5">
    <location>
        <begin position="327"/>
        <end position="440"/>
    </location>
</feature>
<evidence type="ECO:0000256" key="3">
    <source>
        <dbReference type="ARBA" id="ARBA00022777"/>
    </source>
</evidence>
<dbReference type="InterPro" id="IPR018485">
    <property type="entry name" value="FGGY_C"/>
</dbReference>
<dbReference type="RefSeq" id="WP_348947377.1">
    <property type="nucleotide sequence ID" value="NZ_JBDZYD010000001.1"/>
</dbReference>
<protein>
    <submittedName>
        <fullName evidence="6">FGGY family carbohydrate kinase</fullName>
    </submittedName>
</protein>
<evidence type="ECO:0000256" key="2">
    <source>
        <dbReference type="ARBA" id="ARBA00022679"/>
    </source>
</evidence>
<dbReference type="GO" id="GO:0016301">
    <property type="term" value="F:kinase activity"/>
    <property type="evidence" value="ECO:0007669"/>
    <property type="project" value="UniProtKB-KW"/>
</dbReference>
<dbReference type="Pfam" id="PF02782">
    <property type="entry name" value="FGGY_C"/>
    <property type="match status" value="1"/>
</dbReference>
<dbReference type="CDD" id="cd07770">
    <property type="entry name" value="ASKHA_NBD_FGGY_GntK"/>
    <property type="match status" value="1"/>
</dbReference>
<dbReference type="PANTHER" id="PTHR43095">
    <property type="entry name" value="SUGAR KINASE"/>
    <property type="match status" value="1"/>
</dbReference>
<dbReference type="InterPro" id="IPR018484">
    <property type="entry name" value="FGGY_N"/>
</dbReference>
<accession>A0ABV0L6W1</accession>
<evidence type="ECO:0000259" key="5">
    <source>
        <dbReference type="Pfam" id="PF02782"/>
    </source>
</evidence>
<dbReference type="EMBL" id="JBDZYD010000001">
    <property type="protein sequence ID" value="MEQ0558050.1"/>
    <property type="molecule type" value="Genomic_DNA"/>
</dbReference>
<dbReference type="PANTHER" id="PTHR43095:SF2">
    <property type="entry name" value="GLUCONOKINASE"/>
    <property type="match status" value="1"/>
</dbReference>
<comment type="caution">
    <text evidence="6">The sequence shown here is derived from an EMBL/GenBank/DDBJ whole genome shotgun (WGS) entry which is preliminary data.</text>
</comment>
<dbReference type="Proteomes" id="UP001440984">
    <property type="component" value="Unassembled WGS sequence"/>
</dbReference>
<dbReference type="InterPro" id="IPR000577">
    <property type="entry name" value="Carb_kinase_FGGY"/>
</dbReference>
<gene>
    <name evidence="6" type="ORF">ABJI51_03120</name>
</gene>
<proteinExistence type="inferred from homology"/>